<evidence type="ECO:0000313" key="2">
    <source>
        <dbReference type="Proteomes" id="UP001604277"/>
    </source>
</evidence>
<dbReference type="AlphaFoldDB" id="A0ABD1SKH1"/>
<proteinExistence type="predicted"/>
<dbReference type="Proteomes" id="UP001604277">
    <property type="component" value="Unassembled WGS sequence"/>
</dbReference>
<dbReference type="EMBL" id="JBFOLJ010000010">
    <property type="protein sequence ID" value="KAL2501222.1"/>
    <property type="molecule type" value="Genomic_DNA"/>
</dbReference>
<gene>
    <name evidence="1" type="ORF">Fot_35070</name>
</gene>
<comment type="caution">
    <text evidence="1">The sequence shown here is derived from an EMBL/GenBank/DDBJ whole genome shotgun (WGS) entry which is preliminary data.</text>
</comment>
<accession>A0ABD1SKH1</accession>
<keyword evidence="2" id="KW-1185">Reference proteome</keyword>
<sequence>MAWRRGKVMMMTALLNELSDNAASCARTGHLEIDTNSLKKKREEIGILGKTPWKWRKVPNHLLTKRDFEEICKLYAYKGDFSFIICSDHLFVKHGLMKKQGSNNLPKIGLADLAVKKFLTVVREKVRQESEEGIGRPKTQVYIRLLSTLSNQSLAPSYVNPWHVADGAEARSEKESTRERAVEVEKGKSRKVCYFLPLSAGEPCPTSKRFLYGRGGLGSFRE</sequence>
<evidence type="ECO:0000313" key="1">
    <source>
        <dbReference type="EMBL" id="KAL2501222.1"/>
    </source>
</evidence>
<name>A0ABD1SKH1_9LAMI</name>
<protein>
    <submittedName>
        <fullName evidence="1">Uncharacterized protein</fullName>
    </submittedName>
</protein>
<organism evidence="1 2">
    <name type="scientific">Forsythia ovata</name>
    <dbReference type="NCBI Taxonomy" id="205694"/>
    <lineage>
        <taxon>Eukaryota</taxon>
        <taxon>Viridiplantae</taxon>
        <taxon>Streptophyta</taxon>
        <taxon>Embryophyta</taxon>
        <taxon>Tracheophyta</taxon>
        <taxon>Spermatophyta</taxon>
        <taxon>Magnoliopsida</taxon>
        <taxon>eudicotyledons</taxon>
        <taxon>Gunneridae</taxon>
        <taxon>Pentapetalae</taxon>
        <taxon>asterids</taxon>
        <taxon>lamiids</taxon>
        <taxon>Lamiales</taxon>
        <taxon>Oleaceae</taxon>
        <taxon>Forsythieae</taxon>
        <taxon>Forsythia</taxon>
    </lineage>
</organism>
<reference evidence="2" key="1">
    <citation type="submission" date="2024-07" db="EMBL/GenBank/DDBJ databases">
        <title>Two chromosome-level genome assemblies of Korean endemic species Abeliophyllum distichum and Forsythia ovata (Oleaceae).</title>
        <authorList>
            <person name="Jang H."/>
        </authorList>
    </citation>
    <scope>NUCLEOTIDE SEQUENCE [LARGE SCALE GENOMIC DNA]</scope>
</reference>